<comment type="caution">
    <text evidence="2">The sequence shown here is derived from an EMBL/GenBank/DDBJ whole genome shotgun (WGS) entry which is preliminary data.</text>
</comment>
<name>A0A7W7KEZ7_PSENT</name>
<gene>
    <name evidence="2" type="ORF">HNP46_000451</name>
</gene>
<organism evidence="2 3">
    <name type="scientific">Pseudomonas nitroreducens</name>
    <dbReference type="NCBI Taxonomy" id="46680"/>
    <lineage>
        <taxon>Bacteria</taxon>
        <taxon>Pseudomonadati</taxon>
        <taxon>Pseudomonadota</taxon>
        <taxon>Gammaproteobacteria</taxon>
        <taxon>Pseudomonadales</taxon>
        <taxon>Pseudomonadaceae</taxon>
        <taxon>Pseudomonas</taxon>
    </lineage>
</organism>
<protein>
    <submittedName>
        <fullName evidence="2">Uncharacterized protein</fullName>
    </submittedName>
</protein>
<feature type="signal peptide" evidence="1">
    <location>
        <begin position="1"/>
        <end position="18"/>
    </location>
</feature>
<sequence length="166" mass="17861">MKKLIPLLLALATAPALADVEKAPEQDKVAVKFEFESGSSPEVHTFIGLISPYQQMETKSAQCLQWDELLKTTQELETKARSGYSINFLPVRKVDGGLDSVLTFETTGGKDQVIADVAPGCSVVVGEATTQSLTAHTILKLGKSKAFKMPDGQLVIVTLKQLGEAK</sequence>
<reference evidence="2 3" key="1">
    <citation type="submission" date="2020-08" db="EMBL/GenBank/DDBJ databases">
        <title>Functional genomics of gut bacteria from endangered species of beetles.</title>
        <authorList>
            <person name="Carlos-Shanley C."/>
        </authorList>
    </citation>
    <scope>NUCLEOTIDE SEQUENCE [LARGE SCALE GENOMIC DNA]</scope>
    <source>
        <strain evidence="2 3">S00179</strain>
    </source>
</reference>
<dbReference type="EMBL" id="JACHLI010000001">
    <property type="protein sequence ID" value="MBB4861640.1"/>
    <property type="molecule type" value="Genomic_DNA"/>
</dbReference>
<evidence type="ECO:0000256" key="1">
    <source>
        <dbReference type="SAM" id="SignalP"/>
    </source>
</evidence>
<keyword evidence="1" id="KW-0732">Signal</keyword>
<dbReference type="AlphaFoldDB" id="A0A7W7KEZ7"/>
<dbReference type="RefSeq" id="WP_184585894.1">
    <property type="nucleotide sequence ID" value="NZ_JACHLI010000001.1"/>
</dbReference>
<evidence type="ECO:0000313" key="2">
    <source>
        <dbReference type="EMBL" id="MBB4861640.1"/>
    </source>
</evidence>
<feature type="chain" id="PRO_5031161640" evidence="1">
    <location>
        <begin position="19"/>
        <end position="166"/>
    </location>
</feature>
<proteinExistence type="predicted"/>
<accession>A0A7W7KEZ7</accession>
<dbReference type="Proteomes" id="UP000566995">
    <property type="component" value="Unassembled WGS sequence"/>
</dbReference>
<evidence type="ECO:0000313" key="3">
    <source>
        <dbReference type="Proteomes" id="UP000566995"/>
    </source>
</evidence>